<evidence type="ECO:0000313" key="2">
    <source>
        <dbReference type="EMBL" id="SEO82904.1"/>
    </source>
</evidence>
<dbReference type="Proteomes" id="UP000199657">
    <property type="component" value="Unassembled WGS sequence"/>
</dbReference>
<organism evidence="2 3">
    <name type="scientific">Aquisalimonas asiatica</name>
    <dbReference type="NCBI Taxonomy" id="406100"/>
    <lineage>
        <taxon>Bacteria</taxon>
        <taxon>Pseudomonadati</taxon>
        <taxon>Pseudomonadota</taxon>
        <taxon>Gammaproteobacteria</taxon>
        <taxon>Chromatiales</taxon>
        <taxon>Ectothiorhodospiraceae</taxon>
        <taxon>Aquisalimonas</taxon>
    </lineage>
</organism>
<keyword evidence="3" id="KW-1185">Reference proteome</keyword>
<dbReference type="RefSeq" id="WP_091642565.1">
    <property type="nucleotide sequence ID" value="NZ_FOEG01000003.1"/>
</dbReference>
<keyword evidence="1" id="KW-0812">Transmembrane</keyword>
<gene>
    <name evidence="2" type="ORF">SAMN04488052_103241</name>
</gene>
<evidence type="ECO:0000313" key="3">
    <source>
        <dbReference type="Proteomes" id="UP000199657"/>
    </source>
</evidence>
<reference evidence="2 3" key="1">
    <citation type="submission" date="2016-10" db="EMBL/GenBank/DDBJ databases">
        <authorList>
            <person name="de Groot N.N."/>
        </authorList>
    </citation>
    <scope>NUCLEOTIDE SEQUENCE [LARGE SCALE GENOMIC DNA]</scope>
    <source>
        <strain evidence="2 3">CGMCC 1.6291</strain>
    </source>
</reference>
<name>A0A1H8SX57_9GAMM</name>
<keyword evidence="1" id="KW-1133">Transmembrane helix</keyword>
<keyword evidence="1" id="KW-0472">Membrane</keyword>
<feature type="transmembrane region" description="Helical" evidence="1">
    <location>
        <begin position="49"/>
        <end position="69"/>
    </location>
</feature>
<feature type="transmembrane region" description="Helical" evidence="1">
    <location>
        <begin position="89"/>
        <end position="107"/>
    </location>
</feature>
<accession>A0A1H8SX57</accession>
<dbReference type="STRING" id="406100.SAMN04488052_103241"/>
<feature type="transmembrane region" description="Helical" evidence="1">
    <location>
        <begin position="128"/>
        <end position="152"/>
    </location>
</feature>
<protein>
    <submittedName>
        <fullName evidence="2">Uncharacterized membrane protein</fullName>
    </submittedName>
</protein>
<dbReference type="OrthoDB" id="9786302at2"/>
<sequence length="155" mass="16944">MEAYNLLKLLHILGAVLLLGNIMVTAWWKAMADRSRDPLVLAFAQRQVTLTDILFTTAGVLLLGGSGYAMVFTGPWSLDTPWLDWGQTLFLATGLIWVGVLIPIQVAQARMARAFASGGEIPVRYRQLSTLWMGFGIVAVVLPLAAFSLMVLKPV</sequence>
<dbReference type="InterPro" id="IPR018729">
    <property type="entry name" value="DUF2269_transmembrane"/>
</dbReference>
<dbReference type="EMBL" id="FOEG01000003">
    <property type="protein sequence ID" value="SEO82904.1"/>
    <property type="molecule type" value="Genomic_DNA"/>
</dbReference>
<evidence type="ECO:0000256" key="1">
    <source>
        <dbReference type="SAM" id="Phobius"/>
    </source>
</evidence>
<feature type="transmembrane region" description="Helical" evidence="1">
    <location>
        <begin position="6"/>
        <end position="28"/>
    </location>
</feature>
<proteinExistence type="predicted"/>
<dbReference type="Pfam" id="PF10027">
    <property type="entry name" value="DUF2269"/>
    <property type="match status" value="1"/>
</dbReference>
<dbReference type="AlphaFoldDB" id="A0A1H8SX57"/>